<gene>
    <name evidence="2" type="ORF">Cdeb_00542</name>
</gene>
<feature type="region of interest" description="Disordered" evidence="1">
    <location>
        <begin position="136"/>
        <end position="155"/>
    </location>
</feature>
<evidence type="ECO:0000313" key="3">
    <source>
        <dbReference type="Proteomes" id="UP000286235"/>
    </source>
</evidence>
<feature type="region of interest" description="Disordered" evidence="1">
    <location>
        <begin position="78"/>
        <end position="129"/>
    </location>
</feature>
<name>A0A420VHG5_9BACI</name>
<accession>A0A420VHG5</accession>
<sequence>MAGAEYPGFFPPGTAAGGTVFSAERQRDFSRFREVAFRQLGAGQEAGRYVPFGKKDIPERASGSVCIRFGIFPRFQRSGQAGGPAPWPARFQYRLPRKGQVNRGLKDKRPGPSAPLPQGPSGQRNPVARLAGTARFLVHRRTPNGPVKMQKNLGR</sequence>
<organism evidence="2 3">
    <name type="scientific">Caldibacillus debilis GB1</name>
    <dbReference type="NCBI Taxonomy" id="1339248"/>
    <lineage>
        <taxon>Bacteria</taxon>
        <taxon>Bacillati</taxon>
        <taxon>Bacillota</taxon>
        <taxon>Bacilli</taxon>
        <taxon>Bacillales</taxon>
        <taxon>Bacillaceae</taxon>
        <taxon>Caldibacillus</taxon>
    </lineage>
</organism>
<protein>
    <submittedName>
        <fullName evidence="2">Uncharacterized protein</fullName>
    </submittedName>
</protein>
<dbReference type="AlphaFoldDB" id="A0A420VHG5"/>
<evidence type="ECO:0000313" key="2">
    <source>
        <dbReference type="EMBL" id="RKO62813.1"/>
    </source>
</evidence>
<dbReference type="Proteomes" id="UP000286235">
    <property type="component" value="Unassembled WGS sequence"/>
</dbReference>
<keyword evidence="3" id="KW-1185">Reference proteome</keyword>
<reference evidence="2 3" key="1">
    <citation type="submission" date="2013-12" db="EMBL/GenBank/DDBJ databases">
        <title>Genome and proteome characterization of Caldibacillus debilis GB1 derived from a cellulolytic aero-tolerant co-culture.</title>
        <authorList>
            <person name="Wushke S.T."/>
            <person name="Zhang X."/>
            <person name="Fristensky B."/>
            <person name="Wilkins J.A."/>
            <person name="Levin D.B."/>
            <person name="Sparling R."/>
        </authorList>
    </citation>
    <scope>NUCLEOTIDE SEQUENCE [LARGE SCALE GENOMIC DNA]</scope>
    <source>
        <strain evidence="2 3">GB1</strain>
    </source>
</reference>
<dbReference type="EMBL" id="AZRV01000012">
    <property type="protein sequence ID" value="RKO62813.1"/>
    <property type="molecule type" value="Genomic_DNA"/>
</dbReference>
<proteinExistence type="predicted"/>
<evidence type="ECO:0000256" key="1">
    <source>
        <dbReference type="SAM" id="MobiDB-lite"/>
    </source>
</evidence>
<comment type="caution">
    <text evidence="2">The sequence shown here is derived from an EMBL/GenBank/DDBJ whole genome shotgun (WGS) entry which is preliminary data.</text>
</comment>